<gene>
    <name evidence="1" type="ORF">R2APBS1_1749</name>
</gene>
<keyword evidence="2" id="KW-1185">Reference proteome</keyword>
<name>M4NDR5_9GAMM</name>
<dbReference type="Gene3D" id="3.30.70.120">
    <property type="match status" value="1"/>
</dbReference>
<dbReference type="GeneID" id="72426799"/>
<dbReference type="Pfam" id="PF11582">
    <property type="entry name" value="DUF3240"/>
    <property type="match status" value="1"/>
</dbReference>
<dbReference type="Proteomes" id="UP000011859">
    <property type="component" value="Chromosome"/>
</dbReference>
<accession>M4NDR5</accession>
<organism evidence="1 2">
    <name type="scientific">Rhodanobacter denitrificans</name>
    <dbReference type="NCBI Taxonomy" id="666685"/>
    <lineage>
        <taxon>Bacteria</taxon>
        <taxon>Pseudomonadati</taxon>
        <taxon>Pseudomonadota</taxon>
        <taxon>Gammaproteobacteria</taxon>
        <taxon>Lysobacterales</taxon>
        <taxon>Rhodanobacteraceae</taxon>
        <taxon>Rhodanobacter</taxon>
    </lineage>
</organism>
<evidence type="ECO:0008006" key="3">
    <source>
        <dbReference type="Google" id="ProtNLM"/>
    </source>
</evidence>
<sequence length="105" mass="11542" precursor="true">MDKSTFDKCSFSLVCATDIEEKLLDTLLLNFGDEVFFSLPTFSHGTAGGLLNPLEQVLGRSRSVYVQILLTKAESESLQQLLHADFAGTGIRYWVSPISLEGELA</sequence>
<protein>
    <recommendedName>
        <fullName evidence="3">DUF3240 domain-containing protein</fullName>
    </recommendedName>
</protein>
<dbReference type="InterPro" id="IPR021634">
    <property type="entry name" value="DUF3240"/>
</dbReference>
<dbReference type="KEGG" id="rhd:R2APBS1_1749"/>
<dbReference type="AlphaFoldDB" id="M4NDR5"/>
<evidence type="ECO:0000313" key="1">
    <source>
        <dbReference type="EMBL" id="AGG88879.1"/>
    </source>
</evidence>
<dbReference type="InterPro" id="IPR015867">
    <property type="entry name" value="N-reg_PII/ATP_PRibTrfase_C"/>
</dbReference>
<dbReference type="RefSeq" id="WP_015447632.1">
    <property type="nucleotide sequence ID" value="NC_020541.1"/>
</dbReference>
<evidence type="ECO:0000313" key="2">
    <source>
        <dbReference type="Proteomes" id="UP000011859"/>
    </source>
</evidence>
<dbReference type="eggNOG" id="ENOG5033HXW">
    <property type="taxonomic scope" value="Bacteria"/>
</dbReference>
<dbReference type="OrthoDB" id="8537254at2"/>
<proteinExistence type="predicted"/>
<dbReference type="EMBL" id="CP003470">
    <property type="protein sequence ID" value="AGG88879.1"/>
    <property type="molecule type" value="Genomic_DNA"/>
</dbReference>
<dbReference type="STRING" id="666685.R2APBS1_1749"/>
<dbReference type="HOGENOM" id="CLU_156351_1_0_6"/>
<reference evidence="1 2" key="1">
    <citation type="submission" date="2012-04" db="EMBL/GenBank/DDBJ databases">
        <title>Complete genome of Rhodanobacter sp. 2APBS1.</title>
        <authorList>
            <consortium name="US DOE Joint Genome Institute"/>
            <person name="Huntemann M."/>
            <person name="Wei C.-L."/>
            <person name="Han J."/>
            <person name="Detter J.C."/>
            <person name="Han C."/>
            <person name="Tapia R."/>
            <person name="Munk A.C.C."/>
            <person name="Chen A."/>
            <person name="Krypides N."/>
            <person name="Mavromatis K."/>
            <person name="Markowitz V."/>
            <person name="Szeto E."/>
            <person name="Ivanova N."/>
            <person name="Mikhailova N."/>
            <person name="Ovchinnikova G."/>
            <person name="Pagani I."/>
            <person name="Pati A."/>
            <person name="Goodwin L."/>
            <person name="Peters L."/>
            <person name="Pitluck S."/>
            <person name="Woyke T."/>
            <person name="Prakash O."/>
            <person name="Elkins J."/>
            <person name="Brown S."/>
            <person name="Palumbo A."/>
            <person name="Hemme C."/>
            <person name="Zhou J."/>
            <person name="Watson D."/>
            <person name="Jardine P."/>
            <person name="Kostka J."/>
            <person name="Green S."/>
        </authorList>
    </citation>
    <scope>NUCLEOTIDE SEQUENCE [LARGE SCALE GENOMIC DNA]</scope>
    <source>
        <strain evidence="1 2">2APBS1</strain>
    </source>
</reference>